<gene>
    <name evidence="1" type="ordered locus">Slin_6161</name>
</gene>
<dbReference type="EMBL" id="CP001769">
    <property type="protein sequence ID" value="ADB42121.1"/>
    <property type="molecule type" value="Genomic_DNA"/>
</dbReference>
<evidence type="ECO:0000313" key="1">
    <source>
        <dbReference type="EMBL" id="ADB42121.1"/>
    </source>
</evidence>
<dbReference type="Proteomes" id="UP000002028">
    <property type="component" value="Chromosome"/>
</dbReference>
<protein>
    <submittedName>
        <fullName evidence="1">Uncharacterized protein</fullName>
    </submittedName>
</protein>
<evidence type="ECO:0000313" key="2">
    <source>
        <dbReference type="Proteomes" id="UP000002028"/>
    </source>
</evidence>
<dbReference type="HOGENOM" id="CLU_993606_0_0_10"/>
<accession>D2QTI9</accession>
<dbReference type="STRING" id="504472.Slin_6161"/>
<organism evidence="1 2">
    <name type="scientific">Spirosoma linguale (strain ATCC 33905 / DSM 74 / LMG 10896 / Claus 1)</name>
    <dbReference type="NCBI Taxonomy" id="504472"/>
    <lineage>
        <taxon>Bacteria</taxon>
        <taxon>Pseudomonadati</taxon>
        <taxon>Bacteroidota</taxon>
        <taxon>Cytophagia</taxon>
        <taxon>Cytophagales</taxon>
        <taxon>Cytophagaceae</taxon>
        <taxon>Spirosoma</taxon>
    </lineage>
</organism>
<keyword evidence="2" id="KW-1185">Reference proteome</keyword>
<dbReference type="AlphaFoldDB" id="D2QTI9"/>
<reference evidence="1 2" key="1">
    <citation type="journal article" date="2010" name="Stand. Genomic Sci.">
        <title>Complete genome sequence of Spirosoma linguale type strain (1).</title>
        <authorList>
            <person name="Lail K."/>
            <person name="Sikorski J."/>
            <person name="Saunders E."/>
            <person name="Lapidus A."/>
            <person name="Glavina Del Rio T."/>
            <person name="Copeland A."/>
            <person name="Tice H."/>
            <person name="Cheng J.-F."/>
            <person name="Lucas S."/>
            <person name="Nolan M."/>
            <person name="Bruce D."/>
            <person name="Goodwin L."/>
            <person name="Pitluck S."/>
            <person name="Ivanova N."/>
            <person name="Mavromatis K."/>
            <person name="Ovchinnikova G."/>
            <person name="Pati A."/>
            <person name="Chen A."/>
            <person name="Palaniappan K."/>
            <person name="Land M."/>
            <person name="Hauser L."/>
            <person name="Chang Y.-J."/>
            <person name="Jeffries C.D."/>
            <person name="Chain P."/>
            <person name="Brettin T."/>
            <person name="Detter J.C."/>
            <person name="Schuetze A."/>
            <person name="Rohde M."/>
            <person name="Tindall B.J."/>
            <person name="Goeker M."/>
            <person name="Bristow J."/>
            <person name="Eisen J.A."/>
            <person name="Markowitz V."/>
            <person name="Hugenholtz P."/>
            <person name="Kyrpides N.C."/>
            <person name="Klenk H.-P."/>
            <person name="Chen F."/>
        </authorList>
    </citation>
    <scope>NUCLEOTIDE SEQUENCE [LARGE SCALE GENOMIC DNA]</scope>
    <source>
        <strain evidence="2">ATCC 33905 / DSM 74 / LMG 10896 / Claus 1</strain>
    </source>
</reference>
<sequence>MGYGLTYFKLRRLVERQGSYGSFINDERLSAFLQLSPPTVKKHLRYCLKKGWIRPMPEKRDQYRIVSMYGLGDEPKANYTRVVYLTDEQLFSITSKNIATLKAIFQEYENERAVSYQKYLKRKQEKGEWSHRDHCVIRKPPRRKKSNGQIKGEPFTHFASGRASALTGVSRATAHRWRDLTIPHYGNHASLPVSYVNSKRKVLDHIADVSDLVMEWNKNKSSAIKYFAEGNADSPLGQEILYGHFLICRDGIYLQAASKRVGRIAVKRVRVKRKFTAGLA</sequence>
<name>D2QTI9_SPILD</name>
<proteinExistence type="predicted"/>
<dbReference type="KEGG" id="sli:Slin_6161"/>